<evidence type="ECO:0000259" key="2">
    <source>
        <dbReference type="Pfam" id="PF13579"/>
    </source>
</evidence>
<reference evidence="3 4" key="1">
    <citation type="journal article" date="2020" name="Microorganisms">
        <title>Osmotic Adaptation and Compatible Solute Biosynthesis of Phototrophic Bacteria as Revealed from Genome Analyses.</title>
        <authorList>
            <person name="Imhoff J.F."/>
            <person name="Rahn T."/>
            <person name="Kunzel S."/>
            <person name="Keller A."/>
            <person name="Neulinger S.C."/>
        </authorList>
    </citation>
    <scope>NUCLEOTIDE SEQUENCE [LARGE SCALE GENOMIC DNA]</scope>
    <source>
        <strain evidence="3 4">DSM 25653</strain>
    </source>
</reference>
<evidence type="ECO:0000259" key="1">
    <source>
        <dbReference type="Pfam" id="PF00534"/>
    </source>
</evidence>
<dbReference type="PANTHER" id="PTHR12526">
    <property type="entry name" value="GLYCOSYLTRANSFERASE"/>
    <property type="match status" value="1"/>
</dbReference>
<dbReference type="InterPro" id="IPR028098">
    <property type="entry name" value="Glyco_trans_4-like_N"/>
</dbReference>
<dbReference type="SUPFAM" id="SSF53756">
    <property type="entry name" value="UDP-Glycosyltransferase/glycogen phosphorylase"/>
    <property type="match status" value="1"/>
</dbReference>
<dbReference type="GO" id="GO:1901135">
    <property type="term" value="P:carbohydrate derivative metabolic process"/>
    <property type="evidence" value="ECO:0007669"/>
    <property type="project" value="UniProtKB-ARBA"/>
</dbReference>
<dbReference type="InterPro" id="IPR001296">
    <property type="entry name" value="Glyco_trans_1"/>
</dbReference>
<dbReference type="GO" id="GO:0016757">
    <property type="term" value="F:glycosyltransferase activity"/>
    <property type="evidence" value="ECO:0007669"/>
    <property type="project" value="InterPro"/>
</dbReference>
<sequence length="373" mass="40684">MEHFLWDLLQAQQTSGLSAAALVHHEQPGWHRVTPDAGCALPIYRAPCLGRVLYVPIAPTFPLWLNRAIREFAPNILHLHLPNSSALAALSLPSARRLPWVVHWHADLVASQLDRRLALAYQFYRPFEQRLLRHSRAVIATSPPYLEASEALLPWRDRCTIIPLGLDAARVCAPSAEVMGRVAQHWKPGRLRVLAIGRLTYYKGHEVLLRAIAAMPNAQVLIVGSGDRAPLLSQMISDLGLRDRVQLLGSCSDSEVAALLTSCDLLCLPSLERTEAFGMVLLEAMRFAKPVVVSAIPGSGAGWVVEKADNGLLFPPGDSAALTKALEHLAHAPSLRLRLGQNGALALAREFRIDSIAEAISGVYAEALAEGVR</sequence>
<dbReference type="Proteomes" id="UP001138768">
    <property type="component" value="Unassembled WGS sequence"/>
</dbReference>
<dbReference type="PANTHER" id="PTHR12526:SF627">
    <property type="entry name" value="D-RHAMNOSYLTRANSFERASE WBPZ"/>
    <property type="match status" value="1"/>
</dbReference>
<gene>
    <name evidence="3" type="ORF">CKO42_16005</name>
</gene>
<keyword evidence="3" id="KW-0808">Transferase</keyword>
<dbReference type="Pfam" id="PF13579">
    <property type="entry name" value="Glyco_trans_4_4"/>
    <property type="match status" value="1"/>
</dbReference>
<evidence type="ECO:0000313" key="3">
    <source>
        <dbReference type="EMBL" id="MBK1619921.1"/>
    </source>
</evidence>
<dbReference type="EMBL" id="NRRY01000028">
    <property type="protein sequence ID" value="MBK1619921.1"/>
    <property type="molecule type" value="Genomic_DNA"/>
</dbReference>
<dbReference type="Pfam" id="PF00534">
    <property type="entry name" value="Glycos_transf_1"/>
    <property type="match status" value="1"/>
</dbReference>
<organism evidence="3 4">
    <name type="scientific">Lamprobacter modestohalophilus</name>
    <dbReference type="NCBI Taxonomy" id="1064514"/>
    <lineage>
        <taxon>Bacteria</taxon>
        <taxon>Pseudomonadati</taxon>
        <taxon>Pseudomonadota</taxon>
        <taxon>Gammaproteobacteria</taxon>
        <taxon>Chromatiales</taxon>
        <taxon>Chromatiaceae</taxon>
        <taxon>Lamprobacter</taxon>
    </lineage>
</organism>
<dbReference type="Gene3D" id="3.40.50.2000">
    <property type="entry name" value="Glycogen Phosphorylase B"/>
    <property type="match status" value="2"/>
</dbReference>
<keyword evidence="4" id="KW-1185">Reference proteome</keyword>
<feature type="domain" description="Glycosyl transferase family 1" evidence="1">
    <location>
        <begin position="187"/>
        <end position="343"/>
    </location>
</feature>
<evidence type="ECO:0000313" key="4">
    <source>
        <dbReference type="Proteomes" id="UP001138768"/>
    </source>
</evidence>
<protein>
    <submittedName>
        <fullName evidence="3">Glycosyl transferase family 1</fullName>
    </submittedName>
</protein>
<proteinExistence type="predicted"/>
<accession>A0A9X1B5J5</accession>
<dbReference type="RefSeq" id="WP_200246232.1">
    <property type="nucleotide sequence ID" value="NZ_NRRY01000028.1"/>
</dbReference>
<name>A0A9X1B5J5_9GAMM</name>
<feature type="domain" description="Glycosyltransferase subfamily 4-like N-terminal" evidence="2">
    <location>
        <begin position="3"/>
        <end position="165"/>
    </location>
</feature>
<comment type="caution">
    <text evidence="3">The sequence shown here is derived from an EMBL/GenBank/DDBJ whole genome shotgun (WGS) entry which is preliminary data.</text>
</comment>
<dbReference type="AlphaFoldDB" id="A0A9X1B5J5"/>